<proteinExistence type="predicted"/>
<protein>
    <submittedName>
        <fullName evidence="1">Uncharacterized protein</fullName>
    </submittedName>
</protein>
<reference evidence="2" key="1">
    <citation type="submission" date="2016-10" db="EMBL/GenBank/DDBJ databases">
        <authorList>
            <person name="Varghese N."/>
            <person name="Submissions S."/>
        </authorList>
    </citation>
    <scope>NUCLEOTIDE SEQUENCE [LARGE SCALE GENOMIC DNA]</scope>
    <source>
        <strain evidence="2">CGMCC 1.12402</strain>
    </source>
</reference>
<sequence>MYLNRFNTFIKLKMLEQSCDTDNARNNGQQTKNYENQTCIIRPLPFFYFLNEFSWYTTNNGIGRHISIYNSPSGNY</sequence>
<accession>A0A1I0Q1D8</accession>
<dbReference type="AlphaFoldDB" id="A0A1I0Q1D8"/>
<evidence type="ECO:0000313" key="1">
    <source>
        <dbReference type="EMBL" id="SEW20697.1"/>
    </source>
</evidence>
<name>A0A1I0Q1D8_9BACT</name>
<keyword evidence="2" id="KW-1185">Reference proteome</keyword>
<organism evidence="1 2">
    <name type="scientific">Roseivirga pacifica</name>
    <dbReference type="NCBI Taxonomy" id="1267423"/>
    <lineage>
        <taxon>Bacteria</taxon>
        <taxon>Pseudomonadati</taxon>
        <taxon>Bacteroidota</taxon>
        <taxon>Cytophagia</taxon>
        <taxon>Cytophagales</taxon>
        <taxon>Roseivirgaceae</taxon>
        <taxon>Roseivirga</taxon>
    </lineage>
</organism>
<dbReference type="Proteomes" id="UP000199437">
    <property type="component" value="Unassembled WGS sequence"/>
</dbReference>
<dbReference type="STRING" id="1267423.SAMN05216290_1917"/>
<dbReference type="EMBL" id="FOIR01000002">
    <property type="protein sequence ID" value="SEW20697.1"/>
    <property type="molecule type" value="Genomic_DNA"/>
</dbReference>
<gene>
    <name evidence="1" type="ORF">SAMN05216290_1917</name>
</gene>
<evidence type="ECO:0000313" key="2">
    <source>
        <dbReference type="Proteomes" id="UP000199437"/>
    </source>
</evidence>